<dbReference type="RefSeq" id="WP_007895676.1">
    <property type="nucleotide sequence ID" value="NZ_AEUY02000005.1"/>
</dbReference>
<reference evidence="3 4" key="1">
    <citation type="journal article" date="2014" name="Int. J. Syst. Evol. Microbiol.">
        <title>Phylogenomics and the dynamic genome evolution of the genus Streptococcus.</title>
        <authorList>
            <consortium name="The Broad Institute Genome Sequencing Platform"/>
            <person name="Richards V.P."/>
            <person name="Palmer S.R."/>
            <person name="Pavinski Bitar P.D."/>
            <person name="Qin X."/>
            <person name="Weinstock G.M."/>
            <person name="Highlander S.K."/>
            <person name="Town C.D."/>
            <person name="Burne R.A."/>
            <person name="Stanhope M.J."/>
        </authorList>
    </citation>
    <scope>NUCLEOTIDE SEQUENCE [LARGE SCALE GENOMIC DNA]</scope>
    <source>
        <strain evidence="3 4">LQ 940-04</strain>
    </source>
</reference>
<dbReference type="OrthoDB" id="2237784at2"/>
<feature type="domain" description="Transglutaminase-like" evidence="2">
    <location>
        <begin position="247"/>
        <end position="350"/>
    </location>
</feature>
<dbReference type="AlphaFoldDB" id="G5K9K3"/>
<comment type="caution">
    <text evidence="3">The sequence shown here is derived from an EMBL/GenBank/DDBJ whole genome shotgun (WGS) entry which is preliminary data.</text>
</comment>
<dbReference type="InterPro" id="IPR038765">
    <property type="entry name" value="Papain-like_cys_pep_sf"/>
</dbReference>
<evidence type="ECO:0000313" key="4">
    <source>
        <dbReference type="Proteomes" id="UP000003217"/>
    </source>
</evidence>
<gene>
    <name evidence="3" type="ORF">STRPS_0747</name>
</gene>
<organism evidence="3 4">
    <name type="scientific">Streptococcus pseudoporcinus LQ 940-04</name>
    <dbReference type="NCBI Taxonomy" id="875093"/>
    <lineage>
        <taxon>Bacteria</taxon>
        <taxon>Bacillati</taxon>
        <taxon>Bacillota</taxon>
        <taxon>Bacilli</taxon>
        <taxon>Lactobacillales</taxon>
        <taxon>Streptococcaceae</taxon>
        <taxon>Streptococcus</taxon>
    </lineage>
</organism>
<evidence type="ECO:0000259" key="2">
    <source>
        <dbReference type="Pfam" id="PF01841"/>
    </source>
</evidence>
<sequence length="534" mass="60524">MKPIKHYSKPLLMLSLLASTSTLALLSLGLSQPVVLARENENVRQLQSENKQMKAVNLQEFSEKLKGEIAENQQFHIFKLGLNNYYIGGVRINELSDLAKNHDFIMIDNRATHNKYGVPHIIIMNKDDVIVHNQEDYNKEMAELTFAGDKPIQSDSYLPQKKRIHALFEIGLDSNRRQLLNAAGLKTPENSVIELDTFKIYSHGLAVDNKYYDEYSHFNNNTNVNITKQRFTENDNLIHNLITTSTAKDQPTDRDKVKTFVMYVANHTIYDWNAANNAVSNISDVNYYLGSDLFSITERKKAMCVGFSTTAARAFNMLGIPAYVVEGKNAQGVDHATARVYYNGKWHTIDGTGFINGNRTRSTLYTESHFRSVGEDSYQLVGLNEDIPFDRNYMKIDKVYEEWAPKQKTADLLLVNKDKSLVGLDRVAYVEPVYVDKNRQDALTQIYKKLKETMESSSKKNPSSGGFSSLLGSASSDIAKLEGSSQLTQEEYDKIHRSMTSILTFFAQLDKDAAEAFEKGNDYKNYLATTKHAQ</sequence>
<name>G5K9K3_9STRE</name>
<keyword evidence="4" id="KW-1185">Reference proteome</keyword>
<dbReference type="SUPFAM" id="SSF54001">
    <property type="entry name" value="Cysteine proteinases"/>
    <property type="match status" value="1"/>
</dbReference>
<evidence type="ECO:0000256" key="1">
    <source>
        <dbReference type="SAM" id="SignalP"/>
    </source>
</evidence>
<evidence type="ECO:0000313" key="3">
    <source>
        <dbReference type="EMBL" id="EHI64548.1"/>
    </source>
</evidence>
<dbReference type="EMBL" id="AEUY02000005">
    <property type="protein sequence ID" value="EHI64548.1"/>
    <property type="molecule type" value="Genomic_DNA"/>
</dbReference>
<feature type="chain" id="PRO_5039053141" description="Transglutaminase-like domain-containing protein" evidence="1">
    <location>
        <begin position="25"/>
        <end position="534"/>
    </location>
</feature>
<dbReference type="Proteomes" id="UP000003217">
    <property type="component" value="Unassembled WGS sequence"/>
</dbReference>
<proteinExistence type="predicted"/>
<dbReference type="GeneID" id="58555301"/>
<dbReference type="Pfam" id="PF01841">
    <property type="entry name" value="Transglut_core"/>
    <property type="match status" value="1"/>
</dbReference>
<feature type="signal peptide" evidence="1">
    <location>
        <begin position="1"/>
        <end position="24"/>
    </location>
</feature>
<accession>G5K9K3</accession>
<dbReference type="SMR" id="G5K9K3"/>
<protein>
    <recommendedName>
        <fullName evidence="2">Transglutaminase-like domain-containing protein</fullName>
    </recommendedName>
</protein>
<dbReference type="InterPro" id="IPR002931">
    <property type="entry name" value="Transglutaminase-like"/>
</dbReference>
<keyword evidence="1" id="KW-0732">Signal</keyword>
<dbReference type="Gene3D" id="3.10.620.30">
    <property type="match status" value="1"/>
</dbReference>